<keyword evidence="8 11" id="KW-1133">Transmembrane helix</keyword>
<evidence type="ECO:0000256" key="7">
    <source>
        <dbReference type="ARBA" id="ARBA00022967"/>
    </source>
</evidence>
<sequence>MERKYNILAYKKRKTYFRLDVLLFIFYAYFLHLIFKNKKFEAQPEDYKYLEKIKTELENDDIFHSKNNSFSTSKWLYGENDGNKLNKLKIKKEKEKEKDKEKENEKDKENTNSDNTFKPIIVGKYNLIYIFYSIEFVCLLIFIAFHLLTFLLSQWSLSINLFIAYSRLSNKGRDKYIYNLQKFCTHIYIKPIKSEGFQKINKEKGLSKCVKNCLPNKNDTKKKERFNTDYNLYKPKSILVELKKENNDIYFFYKHKKYIFNYETLNFESVKHFDIFNLPFYLNWKGLIECENKISCQENFVKKINKESEILYIDGNIESSYINEWKNLINNIKELYEIECFKKNTKSKCNIIENNEELNENINYQVKGGYEISGKNNKKIGITNIYKNVYKNDYKNDYNNDYNNDYKNDYKNDYNNDYKNDYKSVYNYDCKKNYFEIPYDLYVHNNLNKYGENIYDIPSPCFKNLLYQAMLSPFFIFQFFSIILWMLDSYWYFGIFSIFILIVLESQLINKRIREFSLINSMKMSPQNVYVYRNLQWNIIKSNYLLPGDIYILSNDINGNDNICTCETLLLEGMCITDESILTGESIPLIKASIDKGVAINSNDNDNDNSNDNDNKKLDGTSYYSYFDKIDIKNKHKKHVVYAGSNILLTKNENPEFNNSKLPITGCVGVVLKNGFSTYQGKLVRTIINTSEKINSSSTDSIIFLFILLFFSITSCVYVVYTILKTTDERNLYKILLSASHIITAVIPPEFPITLSLGVTISIVYLYNLKIYCTEPFRLPFSGKSNICAFDKTGTLTEDNMVVLGLYGLDNKMNHIYESNKSIINKQRVPFLSLAVISGCHSLCTINNKLLGDPLEKNIFLKLNCNMKSIDNIYVRSSSYSSKGGNDITSDGGNKFSEFFISSKSLTNLNKRISNFGKENRQVKNNLIEHFFIYKRFFFSSDLQRMTCILQHTGYEGDWFGDLYESDDDTNVDNFCNDIENNIINKNLSNLNKLKKKKKKNISSNSITGSTINRSNNKNDMIKQYIVVSKGSPEIMKNFLKEIPENYDKILNSLSIKGYRVICLAANILDNKIISKNLRREDVEKNLYFCGFLAFLCPIKISTPIYISDIKNAGIKNIMITGDNALTACQVAQDVNMIPYVKDKDILILKINEHYNKGNNLYLKKSETSLSVDEDKQISIGEIKKNTIFNEDQIDILKKEAITNLQNIYKENLNKKKIIEHLINMIENEKNINNMLFFSNRENQKIIPFFIGNEEYIKLCSELFTLCITGNIIEYFFREYKNNINLIDMLINKVHIFCRVSPKNKEIIIKTLNKLGNITIMCGDGTNDMAALKAAHVGVSLLSIKICYKNKDLKNKIDENNNYIHNKSIIEHQNGNYEKQIPNIKNCISDYKNVCAKYGNIPQYNLDNNMNAKYYEQIKLYNERKKQLENMMKNMDDSLPLIKLGEASIASPFTYKGNDIKCVKEIISCGRCALSKVIMMYKLMIINSLITAFSVSILTLDGVKLSDAQTTIISLLYTSFIVLISKTTPLESISSYAPPNSLFNITVVLSLLCQIIVHFSILIYGWIIASSFRGSDYVPDLKGDFSPNIVNTCIYYLIYCINLSIFLCNYEGLPFMLPLHKNKELVYIFIGNFFFLFLNIMNIVPYINYFFSLVPFPTYRLKFLFLSLMILDILAPYMFCNFIRYIRLYIFQKYKINL</sequence>
<dbReference type="GO" id="GO:0005524">
    <property type="term" value="F:ATP binding"/>
    <property type="evidence" value="ECO:0007669"/>
    <property type="project" value="UniProtKB-KW"/>
</dbReference>
<keyword evidence="14" id="KW-1185">Reference proteome</keyword>
<proteinExistence type="predicted"/>
<dbReference type="SFLD" id="SFLDG00002">
    <property type="entry name" value="C1.7:_P-type_atpase_like"/>
    <property type="match status" value="1"/>
</dbReference>
<evidence type="ECO:0000256" key="8">
    <source>
        <dbReference type="ARBA" id="ARBA00022989"/>
    </source>
</evidence>
<dbReference type="GO" id="GO:0046872">
    <property type="term" value="F:metal ion binding"/>
    <property type="evidence" value="ECO:0007669"/>
    <property type="project" value="UniProtKB-KW"/>
</dbReference>
<dbReference type="Gene3D" id="2.70.150.10">
    <property type="entry name" value="Calcium-transporting ATPase, cytoplasmic transduction domain A"/>
    <property type="match status" value="1"/>
</dbReference>
<gene>
    <name evidence="13" type="ORF">YYC_02233</name>
</gene>
<dbReference type="SUPFAM" id="SSF56784">
    <property type="entry name" value="HAD-like"/>
    <property type="match status" value="1"/>
</dbReference>
<evidence type="ECO:0000256" key="6">
    <source>
        <dbReference type="ARBA" id="ARBA00022842"/>
    </source>
</evidence>
<feature type="transmembrane region" description="Helical" evidence="11">
    <location>
        <begin position="1589"/>
        <end position="1613"/>
    </location>
</feature>
<dbReference type="GO" id="GO:0005789">
    <property type="term" value="C:endoplasmic reticulum membrane"/>
    <property type="evidence" value="ECO:0007669"/>
    <property type="project" value="TreeGrafter"/>
</dbReference>
<feature type="transmembrane region" description="Helical" evidence="11">
    <location>
        <begin position="16"/>
        <end position="35"/>
    </location>
</feature>
<dbReference type="InterPro" id="IPR036412">
    <property type="entry name" value="HAD-like_sf"/>
</dbReference>
<evidence type="ECO:0000256" key="11">
    <source>
        <dbReference type="SAM" id="Phobius"/>
    </source>
</evidence>
<comment type="subcellular location">
    <subcellularLocation>
        <location evidence="1">Membrane</location>
        <topology evidence="1">Multi-pass membrane protein</topology>
    </subcellularLocation>
</comment>
<evidence type="ECO:0000256" key="5">
    <source>
        <dbReference type="ARBA" id="ARBA00022840"/>
    </source>
</evidence>
<dbReference type="Gene3D" id="3.40.50.1000">
    <property type="entry name" value="HAD superfamily/HAD-like"/>
    <property type="match status" value="1"/>
</dbReference>
<dbReference type="SFLD" id="SFLDF00027">
    <property type="entry name" value="p-type_atpase"/>
    <property type="match status" value="1"/>
</dbReference>
<dbReference type="GO" id="GO:0015662">
    <property type="term" value="F:P-type ion transporter activity"/>
    <property type="evidence" value="ECO:0007669"/>
    <property type="project" value="TreeGrafter"/>
</dbReference>
<dbReference type="PANTHER" id="PTHR45630">
    <property type="entry name" value="CATION-TRANSPORTING ATPASE-RELATED"/>
    <property type="match status" value="1"/>
</dbReference>
<dbReference type="SUPFAM" id="SSF81665">
    <property type="entry name" value="Calcium ATPase, transmembrane domain M"/>
    <property type="match status" value="1"/>
</dbReference>
<protein>
    <recommendedName>
        <fullName evidence="12">P-type ATPase A domain-containing protein</fullName>
    </recommendedName>
</protein>
<keyword evidence="4" id="KW-0547">Nucleotide-binding</keyword>
<dbReference type="PRINTS" id="PR00119">
    <property type="entry name" value="CATATPASE"/>
</dbReference>
<dbReference type="GO" id="GO:0019829">
    <property type="term" value="F:ATPase-coupled monoatomic cation transmembrane transporter activity"/>
    <property type="evidence" value="ECO:0007669"/>
    <property type="project" value="TreeGrafter"/>
</dbReference>
<dbReference type="InterPro" id="IPR018303">
    <property type="entry name" value="ATPase_P-typ_P_site"/>
</dbReference>
<dbReference type="SUPFAM" id="SSF81660">
    <property type="entry name" value="Metal cation-transporting ATPase, ATP-binding domain N"/>
    <property type="match status" value="1"/>
</dbReference>
<evidence type="ECO:0000313" key="14">
    <source>
        <dbReference type="Proteomes" id="UP000018538"/>
    </source>
</evidence>
<feature type="transmembrane region" description="Helical" evidence="11">
    <location>
        <begin position="702"/>
        <end position="724"/>
    </location>
</feature>
<evidence type="ECO:0000256" key="3">
    <source>
        <dbReference type="ARBA" id="ARBA00022723"/>
    </source>
</evidence>
<evidence type="ECO:0000256" key="4">
    <source>
        <dbReference type="ARBA" id="ARBA00022741"/>
    </source>
</evidence>
<dbReference type="InterPro" id="IPR059000">
    <property type="entry name" value="ATPase_P-type_domA"/>
</dbReference>
<evidence type="ECO:0000256" key="1">
    <source>
        <dbReference type="ARBA" id="ARBA00004141"/>
    </source>
</evidence>
<keyword evidence="9 11" id="KW-0472">Membrane</keyword>
<keyword evidence="5" id="KW-0067">ATP-binding</keyword>
<evidence type="ECO:0000256" key="10">
    <source>
        <dbReference type="SAM" id="Coils"/>
    </source>
</evidence>
<organism evidence="13 14">
    <name type="scientific">Plasmodium yoelii 17X</name>
    <dbReference type="NCBI Taxonomy" id="1323249"/>
    <lineage>
        <taxon>Eukaryota</taxon>
        <taxon>Sar</taxon>
        <taxon>Alveolata</taxon>
        <taxon>Apicomplexa</taxon>
        <taxon>Aconoidasida</taxon>
        <taxon>Haemosporida</taxon>
        <taxon>Plasmodiidae</taxon>
        <taxon>Plasmodium</taxon>
        <taxon>Plasmodium (Vinckeia)</taxon>
    </lineage>
</organism>
<accession>V7PQK0</accession>
<dbReference type="InterPro" id="IPR023299">
    <property type="entry name" value="ATPase_P-typ_cyto_dom_N"/>
</dbReference>
<feature type="transmembrane region" description="Helical" evidence="11">
    <location>
        <begin position="1542"/>
        <end position="1569"/>
    </location>
</feature>
<evidence type="ECO:0000256" key="2">
    <source>
        <dbReference type="ARBA" id="ARBA00022692"/>
    </source>
</evidence>
<dbReference type="InterPro" id="IPR044492">
    <property type="entry name" value="P_typ_ATPase_HD_dom"/>
</dbReference>
<keyword evidence="2 11" id="KW-0812">Transmembrane</keyword>
<feature type="transmembrane region" description="Helical" evidence="11">
    <location>
        <begin position="1663"/>
        <end position="1686"/>
    </location>
</feature>
<evidence type="ECO:0000313" key="13">
    <source>
        <dbReference type="EMBL" id="ETB60598.1"/>
    </source>
</evidence>
<reference evidence="13 14" key="1">
    <citation type="submission" date="2013-11" db="EMBL/GenBank/DDBJ databases">
        <title>The Genome Sequence of Plasmodium yoelii 17X.</title>
        <authorList>
            <consortium name="The Broad Institute Genomics Platform"/>
            <consortium name="The Broad Institute Genome Sequencing Center for Infectious Disease"/>
            <person name="Neafsey D."/>
            <person name="Adams J."/>
            <person name="Walker B."/>
            <person name="Young S.K."/>
            <person name="Zeng Q."/>
            <person name="Gargeya S."/>
            <person name="Fitzgerald M."/>
            <person name="Haas B."/>
            <person name="Abouelleil A."/>
            <person name="Alvarado L."/>
            <person name="Chapman S.B."/>
            <person name="Gainer-Dewar J."/>
            <person name="Goldberg J."/>
            <person name="Griggs A."/>
            <person name="Gujja S."/>
            <person name="Hansen M."/>
            <person name="Howarth C."/>
            <person name="Imamovic A."/>
            <person name="Ireland A."/>
            <person name="Larimer J."/>
            <person name="McCowan C."/>
            <person name="Murphy C."/>
            <person name="Pearson M."/>
            <person name="Poon T.W."/>
            <person name="Priest M."/>
            <person name="Roberts A."/>
            <person name="Saif S."/>
            <person name="Shea T."/>
            <person name="Sykes S."/>
            <person name="Wortman J."/>
            <person name="Nusbaum C."/>
            <person name="Birren B."/>
        </authorList>
    </citation>
    <scope>NUCLEOTIDE SEQUENCE [LARGE SCALE GENOMIC DNA]</scope>
    <source>
        <strain evidence="13 14">17X</strain>
    </source>
</reference>
<keyword evidence="10" id="KW-0175">Coiled coil</keyword>
<name>V7PQK0_PLAYE</name>
<dbReference type="PANTHER" id="PTHR45630:SF7">
    <property type="entry name" value="ENDOPLASMIC RETICULUM TRANSMEMBRANE HELIX TRANSLOCASE"/>
    <property type="match status" value="1"/>
</dbReference>
<dbReference type="Proteomes" id="UP000018538">
    <property type="component" value="Unassembled WGS sequence"/>
</dbReference>
<keyword evidence="3" id="KW-0479">Metal-binding</keyword>
<feature type="transmembrane region" description="Helical" evidence="11">
    <location>
        <begin position="1481"/>
        <end position="1500"/>
    </location>
</feature>
<feature type="coiled-coil region" evidence="10">
    <location>
        <begin position="1411"/>
        <end position="1438"/>
    </location>
</feature>
<dbReference type="InterPro" id="IPR006544">
    <property type="entry name" value="P-type_TPase_V"/>
</dbReference>
<feature type="transmembrane region" description="Helical" evidence="11">
    <location>
        <begin position="127"/>
        <end position="152"/>
    </location>
</feature>
<feature type="coiled-coil region" evidence="10">
    <location>
        <begin position="85"/>
        <end position="112"/>
    </location>
</feature>
<dbReference type="PROSITE" id="PS00154">
    <property type="entry name" value="ATPASE_E1_E2"/>
    <property type="match status" value="1"/>
</dbReference>
<dbReference type="InterPro" id="IPR023298">
    <property type="entry name" value="ATPase_P-typ_TM_dom_sf"/>
</dbReference>
<dbReference type="Gene3D" id="3.40.1110.10">
    <property type="entry name" value="Calcium-transporting ATPase, cytoplasmic domain N"/>
    <property type="match status" value="1"/>
</dbReference>
<dbReference type="OrthoDB" id="48943at2759"/>
<dbReference type="Pfam" id="PF00122">
    <property type="entry name" value="E1-E2_ATPase"/>
    <property type="match status" value="1"/>
</dbReference>
<dbReference type="GO" id="GO:0006874">
    <property type="term" value="P:intracellular calcium ion homeostasis"/>
    <property type="evidence" value="ECO:0007669"/>
    <property type="project" value="TreeGrafter"/>
</dbReference>
<feature type="domain" description="P-type ATPase A" evidence="12">
    <location>
        <begin position="523"/>
        <end position="648"/>
    </location>
</feature>
<feature type="transmembrane region" description="Helical" evidence="11">
    <location>
        <begin position="490"/>
        <end position="509"/>
    </location>
</feature>
<keyword evidence="6" id="KW-0460">Magnesium</keyword>
<dbReference type="EMBL" id="KI635759">
    <property type="protein sequence ID" value="ETB60598.1"/>
    <property type="molecule type" value="Genomic_DNA"/>
</dbReference>
<dbReference type="SFLD" id="SFLDS00003">
    <property type="entry name" value="Haloacid_Dehalogenase"/>
    <property type="match status" value="1"/>
</dbReference>
<dbReference type="SUPFAM" id="SSF81653">
    <property type="entry name" value="Calcium ATPase, transduction domain A"/>
    <property type="match status" value="1"/>
</dbReference>
<feature type="transmembrane region" description="Helical" evidence="11">
    <location>
        <begin position="1625"/>
        <end position="1651"/>
    </location>
</feature>
<keyword evidence="7" id="KW-1278">Translocase</keyword>
<dbReference type="InterPro" id="IPR008250">
    <property type="entry name" value="ATPase_P-typ_transduc_dom_A_sf"/>
</dbReference>
<dbReference type="InterPro" id="IPR023214">
    <property type="entry name" value="HAD_sf"/>
</dbReference>
<evidence type="ECO:0000256" key="9">
    <source>
        <dbReference type="ARBA" id="ARBA00023136"/>
    </source>
</evidence>
<evidence type="ECO:0000259" key="12">
    <source>
        <dbReference type="Pfam" id="PF00122"/>
    </source>
</evidence>